<dbReference type="PANTHER" id="PTHR45844">
    <property type="entry name" value="TRANSCRIPTION FACTOR BHLH30"/>
    <property type="match status" value="1"/>
</dbReference>
<dbReference type="Gramene" id="KOM46888">
    <property type="protein sequence ID" value="KOM46888"/>
    <property type="gene ID" value="LR48_Vigan07g059200"/>
</dbReference>
<reference evidence="7 10" key="3">
    <citation type="submission" date="2020-05" db="EMBL/GenBank/DDBJ databases">
        <title>Vigna angularis (adzuki bean) Var. LongXiaoDou No. 4 denovo assembly.</title>
        <authorList>
            <person name="Xiang H."/>
        </authorList>
    </citation>
    <scope>NUCLEOTIDE SEQUENCE [LARGE SCALE GENOMIC DNA]</scope>
    <source>
        <tissue evidence="7">Leaf</tissue>
    </source>
</reference>
<dbReference type="GO" id="GO:0003677">
    <property type="term" value="F:DNA binding"/>
    <property type="evidence" value="ECO:0007669"/>
    <property type="project" value="UniProtKB-KW"/>
</dbReference>
<gene>
    <name evidence="7" type="ORF">HKW66_Vig0130450</name>
    <name evidence="8" type="ORF">LR48_Vigan07g059200</name>
</gene>
<dbReference type="InterPro" id="IPR036638">
    <property type="entry name" value="HLH_DNA-bd_sf"/>
</dbReference>
<keyword evidence="3" id="KW-0238">DNA-binding</keyword>
<dbReference type="SUPFAM" id="SSF47459">
    <property type="entry name" value="HLH, helix-loop-helix DNA-binding domain"/>
    <property type="match status" value="1"/>
</dbReference>
<evidence type="ECO:0000256" key="5">
    <source>
        <dbReference type="ARBA" id="ARBA00023242"/>
    </source>
</evidence>
<sequence>MGNKRLTKPGTGIRIWSLIMHMESYHYSGWPLATNMAQCNSAPNSDRLSPFSVPTTQTPPLASDPQSLQFTEFPLWPATIAEDRVASASKSHSQAEKRRRDRINAQLATLRKLIPKSDKMDKAALLGSVVDHVKDLKRKAMCVSKGITVPSETDEVTIDFQEAEDESYKKVKKLKEKMIIKASVCCDDRPEVFPELIEVLKGLRLTAVKADIASVGGRIKSILVLCSKDSEENSVCLSTLKQSLKSAVNKIASLSVATNCPTRSKRQRFFFPSHYVQQP</sequence>
<evidence type="ECO:0000256" key="4">
    <source>
        <dbReference type="ARBA" id="ARBA00023163"/>
    </source>
</evidence>
<dbReference type="Proteomes" id="UP000053144">
    <property type="component" value="Chromosome 7"/>
</dbReference>
<evidence type="ECO:0000256" key="1">
    <source>
        <dbReference type="ARBA" id="ARBA00004123"/>
    </source>
</evidence>
<dbReference type="GO" id="GO:0005634">
    <property type="term" value="C:nucleus"/>
    <property type="evidence" value="ECO:0007669"/>
    <property type="project" value="UniProtKB-SubCell"/>
</dbReference>
<dbReference type="Pfam" id="PF00010">
    <property type="entry name" value="HLH"/>
    <property type="match status" value="1"/>
</dbReference>
<protein>
    <submittedName>
        <fullName evidence="7">Transcription factor bHLH51 Basic helix-loop-helix protein</fullName>
    </submittedName>
</protein>
<dbReference type="Proteomes" id="UP000743370">
    <property type="component" value="Unassembled WGS sequence"/>
</dbReference>
<dbReference type="STRING" id="3914.A0A0L9UVU8"/>
<dbReference type="EMBL" id="CM003377">
    <property type="protein sequence ID" value="KOM46888.1"/>
    <property type="molecule type" value="Genomic_DNA"/>
</dbReference>
<keyword evidence="5" id="KW-0539">Nucleus</keyword>
<dbReference type="GO" id="GO:0046983">
    <property type="term" value="F:protein dimerization activity"/>
    <property type="evidence" value="ECO:0007669"/>
    <property type="project" value="InterPro"/>
</dbReference>
<dbReference type="PANTHER" id="PTHR45844:SF18">
    <property type="entry name" value="TRANSCRIPTION FACTOR BHLH51"/>
    <property type="match status" value="1"/>
</dbReference>
<dbReference type="InterPro" id="IPR045847">
    <property type="entry name" value="AIG1-like"/>
</dbReference>
<evidence type="ECO:0000259" key="6">
    <source>
        <dbReference type="PROSITE" id="PS50888"/>
    </source>
</evidence>
<dbReference type="OrthoDB" id="71302at2759"/>
<dbReference type="OMA" id="MESYHYS"/>
<evidence type="ECO:0000256" key="3">
    <source>
        <dbReference type="ARBA" id="ARBA00023125"/>
    </source>
</evidence>
<keyword evidence="4" id="KW-0804">Transcription</keyword>
<organism evidence="8 9">
    <name type="scientific">Phaseolus angularis</name>
    <name type="common">Azuki bean</name>
    <name type="synonym">Vigna angularis</name>
    <dbReference type="NCBI Taxonomy" id="3914"/>
    <lineage>
        <taxon>Eukaryota</taxon>
        <taxon>Viridiplantae</taxon>
        <taxon>Streptophyta</taxon>
        <taxon>Embryophyta</taxon>
        <taxon>Tracheophyta</taxon>
        <taxon>Spermatophyta</taxon>
        <taxon>Magnoliopsida</taxon>
        <taxon>eudicotyledons</taxon>
        <taxon>Gunneridae</taxon>
        <taxon>Pentapetalae</taxon>
        <taxon>rosids</taxon>
        <taxon>fabids</taxon>
        <taxon>Fabales</taxon>
        <taxon>Fabaceae</taxon>
        <taxon>Papilionoideae</taxon>
        <taxon>50 kb inversion clade</taxon>
        <taxon>NPAAA clade</taxon>
        <taxon>indigoferoid/millettioid clade</taxon>
        <taxon>Phaseoleae</taxon>
        <taxon>Vigna</taxon>
    </lineage>
</organism>
<evidence type="ECO:0000256" key="2">
    <source>
        <dbReference type="ARBA" id="ARBA00023015"/>
    </source>
</evidence>
<comment type="subcellular location">
    <subcellularLocation>
        <location evidence="1">Nucleus</location>
    </subcellularLocation>
</comment>
<dbReference type="GO" id="GO:0003700">
    <property type="term" value="F:DNA-binding transcription factor activity"/>
    <property type="evidence" value="ECO:0007669"/>
    <property type="project" value="InterPro"/>
</dbReference>
<reference evidence="9" key="1">
    <citation type="journal article" date="2015" name="Proc. Natl. Acad. Sci. U.S.A.">
        <title>Genome sequencing of adzuki bean (Vigna angularis) provides insight into high starch and low fat accumulation and domestication.</title>
        <authorList>
            <person name="Yang K."/>
            <person name="Tian Z."/>
            <person name="Chen C."/>
            <person name="Luo L."/>
            <person name="Zhao B."/>
            <person name="Wang Z."/>
            <person name="Yu L."/>
            <person name="Li Y."/>
            <person name="Sun Y."/>
            <person name="Li W."/>
            <person name="Chen Y."/>
            <person name="Li Y."/>
            <person name="Zhang Y."/>
            <person name="Ai D."/>
            <person name="Zhao J."/>
            <person name="Shang C."/>
            <person name="Ma Y."/>
            <person name="Wu B."/>
            <person name="Wang M."/>
            <person name="Gao L."/>
            <person name="Sun D."/>
            <person name="Zhang P."/>
            <person name="Guo F."/>
            <person name="Wang W."/>
            <person name="Li Y."/>
            <person name="Wang J."/>
            <person name="Varshney R.K."/>
            <person name="Wang J."/>
            <person name="Ling H.Q."/>
            <person name="Wan P."/>
        </authorList>
    </citation>
    <scope>NUCLEOTIDE SEQUENCE</scope>
    <source>
        <strain evidence="9">cv. Jingnong 6</strain>
    </source>
</reference>
<dbReference type="PROSITE" id="PS50888">
    <property type="entry name" value="BHLH"/>
    <property type="match status" value="1"/>
</dbReference>
<dbReference type="EMBL" id="JABFOF010000007">
    <property type="protein sequence ID" value="KAG2391194.1"/>
    <property type="molecule type" value="Genomic_DNA"/>
</dbReference>
<dbReference type="CDD" id="cd11455">
    <property type="entry name" value="bHLH_AtAIG1_like"/>
    <property type="match status" value="1"/>
</dbReference>
<evidence type="ECO:0000313" key="7">
    <source>
        <dbReference type="EMBL" id="KAG2391194.1"/>
    </source>
</evidence>
<dbReference type="Gene3D" id="4.10.280.10">
    <property type="entry name" value="Helix-loop-helix DNA-binding domain"/>
    <property type="match status" value="1"/>
</dbReference>
<evidence type="ECO:0000313" key="9">
    <source>
        <dbReference type="Proteomes" id="UP000053144"/>
    </source>
</evidence>
<reference evidence="8" key="2">
    <citation type="submission" date="2015-02" db="EMBL/GenBank/DDBJ databases">
        <authorList>
            <person name="Chooi Y.-H."/>
        </authorList>
    </citation>
    <scope>NUCLEOTIDE SEQUENCE</scope>
    <source>
        <tissue evidence="8">Seedling</tissue>
    </source>
</reference>
<dbReference type="AlphaFoldDB" id="A0A0L9UVU8"/>
<feature type="domain" description="BHLH" evidence="6">
    <location>
        <begin position="87"/>
        <end position="136"/>
    </location>
</feature>
<evidence type="ECO:0000313" key="8">
    <source>
        <dbReference type="EMBL" id="KOM46888.1"/>
    </source>
</evidence>
<keyword evidence="2" id="KW-0805">Transcription regulation</keyword>
<dbReference type="KEGG" id="var:108337699"/>
<dbReference type="SMART" id="SM00353">
    <property type="entry name" value="HLH"/>
    <property type="match status" value="1"/>
</dbReference>
<accession>A0A0L9UVU8</accession>
<dbReference type="InterPro" id="IPR011598">
    <property type="entry name" value="bHLH_dom"/>
</dbReference>
<proteinExistence type="predicted"/>
<evidence type="ECO:0000313" key="10">
    <source>
        <dbReference type="Proteomes" id="UP000743370"/>
    </source>
</evidence>
<name>A0A0L9UVU8_PHAAN</name>